<sequence>MPNGVLHTNLPRDVKSDREDAWRCHSSPPHFETDGLLPRLTFQIRTQTPRTMSSGRNGSAPPLGLEKFMGKNRDGEYTMWKDKFLTYIKEQDQIYERGLLEKDESPASVLMADFLDGHPEEPVIKIGEATSKEEAKELRWRRQHWNRANSAMLNLLNQSVTNTFLSALPNPVSGMRPCDIWKLLEHTFGVGDAGGIIELRRKWDRIINANWSDLGTLFAQLKQLRNDMNRKMMGLVGK</sequence>
<accession>A0A9W6WP58</accession>
<gene>
    <name evidence="1" type="ORF">Pfra01_000279900</name>
</gene>
<dbReference type="EMBL" id="BSXT01000224">
    <property type="protein sequence ID" value="GMF21321.1"/>
    <property type="molecule type" value="Genomic_DNA"/>
</dbReference>
<proteinExistence type="predicted"/>
<dbReference type="AlphaFoldDB" id="A0A9W6WP58"/>
<name>A0A9W6WP58_9STRA</name>
<dbReference type="OrthoDB" id="128971at2759"/>
<dbReference type="Proteomes" id="UP001165121">
    <property type="component" value="Unassembled WGS sequence"/>
</dbReference>
<keyword evidence="2" id="KW-1185">Reference proteome</keyword>
<organism evidence="1 2">
    <name type="scientific">Phytophthora fragariaefolia</name>
    <dbReference type="NCBI Taxonomy" id="1490495"/>
    <lineage>
        <taxon>Eukaryota</taxon>
        <taxon>Sar</taxon>
        <taxon>Stramenopiles</taxon>
        <taxon>Oomycota</taxon>
        <taxon>Peronosporomycetes</taxon>
        <taxon>Peronosporales</taxon>
        <taxon>Peronosporaceae</taxon>
        <taxon>Phytophthora</taxon>
    </lineage>
</organism>
<protein>
    <submittedName>
        <fullName evidence="1">Unnamed protein product</fullName>
    </submittedName>
</protein>
<evidence type="ECO:0000313" key="2">
    <source>
        <dbReference type="Proteomes" id="UP001165121"/>
    </source>
</evidence>
<evidence type="ECO:0000313" key="1">
    <source>
        <dbReference type="EMBL" id="GMF21321.1"/>
    </source>
</evidence>
<comment type="caution">
    <text evidence="1">The sequence shown here is derived from an EMBL/GenBank/DDBJ whole genome shotgun (WGS) entry which is preliminary data.</text>
</comment>
<reference evidence="1" key="1">
    <citation type="submission" date="2023-04" db="EMBL/GenBank/DDBJ databases">
        <title>Phytophthora fragariaefolia NBRC 109709.</title>
        <authorList>
            <person name="Ichikawa N."/>
            <person name="Sato H."/>
            <person name="Tonouchi N."/>
        </authorList>
    </citation>
    <scope>NUCLEOTIDE SEQUENCE</scope>
    <source>
        <strain evidence="1">NBRC 109709</strain>
    </source>
</reference>